<evidence type="ECO:0000259" key="12">
    <source>
        <dbReference type="PROSITE" id="PS50929"/>
    </source>
</evidence>
<dbReference type="SUPFAM" id="SSF53613">
    <property type="entry name" value="Ribokinase-like"/>
    <property type="match status" value="1"/>
</dbReference>
<evidence type="ECO:0000256" key="6">
    <source>
        <dbReference type="ARBA" id="ARBA00022840"/>
    </source>
</evidence>
<keyword evidence="2" id="KW-0813">Transport</keyword>
<dbReference type="Proteomes" id="UP000830671">
    <property type="component" value="Chromosome 9"/>
</dbReference>
<dbReference type="GO" id="GO:0140359">
    <property type="term" value="F:ABC-type transporter activity"/>
    <property type="evidence" value="ECO:0007669"/>
    <property type="project" value="InterPro"/>
</dbReference>
<feature type="transmembrane region" description="Helical" evidence="10">
    <location>
        <begin position="487"/>
        <end position="511"/>
    </location>
</feature>
<feature type="transmembrane region" description="Helical" evidence="10">
    <location>
        <begin position="380"/>
        <end position="402"/>
    </location>
</feature>
<dbReference type="Gene3D" id="3.40.1190.20">
    <property type="match status" value="1"/>
</dbReference>
<feature type="transmembrane region" description="Helical" evidence="10">
    <location>
        <begin position="31"/>
        <end position="53"/>
    </location>
</feature>
<keyword evidence="14" id="KW-1185">Reference proteome</keyword>
<dbReference type="FunFam" id="1.20.1560.10:FF:000055">
    <property type="entry name" value="ABC multidrug transporter (Eurofung)"/>
    <property type="match status" value="1"/>
</dbReference>
<dbReference type="InterPro" id="IPR017871">
    <property type="entry name" value="ABC_transporter-like_CS"/>
</dbReference>
<dbReference type="CDD" id="cd18580">
    <property type="entry name" value="ABC_6TM_ABCC_D2"/>
    <property type="match status" value="1"/>
</dbReference>
<keyword evidence="8 10" id="KW-0472">Membrane</keyword>
<feature type="domain" description="ABC transmembrane type-1" evidence="12">
    <location>
        <begin position="279"/>
        <end position="546"/>
    </location>
</feature>
<evidence type="ECO:0000256" key="7">
    <source>
        <dbReference type="ARBA" id="ARBA00022989"/>
    </source>
</evidence>
<feature type="transmembrane region" description="Helical" evidence="10">
    <location>
        <begin position="1041"/>
        <end position="1058"/>
    </location>
</feature>
<dbReference type="KEGG" id="clup:CLUP02_16927"/>
<dbReference type="RefSeq" id="XP_049152991.1">
    <property type="nucleotide sequence ID" value="XM_049295844.1"/>
</dbReference>
<feature type="region of interest" description="Disordered" evidence="9">
    <location>
        <begin position="843"/>
        <end position="875"/>
    </location>
</feature>
<dbReference type="CDD" id="cd18579">
    <property type="entry name" value="ABC_6TM_ABCC_D1"/>
    <property type="match status" value="1"/>
</dbReference>
<dbReference type="GO" id="GO:0005524">
    <property type="term" value="F:ATP binding"/>
    <property type="evidence" value="ECO:0007669"/>
    <property type="project" value="UniProtKB-KW"/>
</dbReference>
<feature type="transmembrane region" description="Helical" evidence="10">
    <location>
        <begin position="65"/>
        <end position="85"/>
    </location>
</feature>
<organism evidence="13 14">
    <name type="scientific">Colletotrichum lupini</name>
    <dbReference type="NCBI Taxonomy" id="145971"/>
    <lineage>
        <taxon>Eukaryota</taxon>
        <taxon>Fungi</taxon>
        <taxon>Dikarya</taxon>
        <taxon>Ascomycota</taxon>
        <taxon>Pezizomycotina</taxon>
        <taxon>Sordariomycetes</taxon>
        <taxon>Hypocreomycetidae</taxon>
        <taxon>Glomerellales</taxon>
        <taxon>Glomerellaceae</taxon>
        <taxon>Colletotrichum</taxon>
        <taxon>Colletotrichum acutatum species complex</taxon>
    </lineage>
</organism>
<feature type="domain" description="ABC transmembrane type-1" evidence="12">
    <location>
        <begin position="897"/>
        <end position="1178"/>
    </location>
</feature>
<reference evidence="13" key="1">
    <citation type="journal article" date="2021" name="Mol. Plant Microbe Interact.">
        <title>Complete Genome Sequence of the Plant-Pathogenic Fungus Colletotrichum lupini.</title>
        <authorList>
            <person name="Baroncelli R."/>
            <person name="Pensec F."/>
            <person name="Da Lio D."/>
            <person name="Boufleur T."/>
            <person name="Vicente I."/>
            <person name="Sarrocco S."/>
            <person name="Picot A."/>
            <person name="Baraldi E."/>
            <person name="Sukno S."/>
            <person name="Thon M."/>
            <person name="Le Floch G."/>
        </authorList>
    </citation>
    <scope>NUCLEOTIDE SEQUENCE</scope>
    <source>
        <strain evidence="13">IMI 504893</strain>
    </source>
</reference>
<name>A0A9Q8T924_9PEZI</name>
<evidence type="ECO:0000256" key="8">
    <source>
        <dbReference type="ARBA" id="ARBA00023136"/>
    </source>
</evidence>
<dbReference type="GO" id="GO:0016887">
    <property type="term" value="F:ATP hydrolysis activity"/>
    <property type="evidence" value="ECO:0007669"/>
    <property type="project" value="InterPro"/>
</dbReference>
<dbReference type="GeneID" id="73350854"/>
<dbReference type="Gene3D" id="3.40.50.300">
    <property type="entry name" value="P-loop containing nucleotide triphosphate hydrolases"/>
    <property type="match status" value="2"/>
</dbReference>
<evidence type="ECO:0000256" key="5">
    <source>
        <dbReference type="ARBA" id="ARBA00022741"/>
    </source>
</evidence>
<feature type="transmembrane region" description="Helical" evidence="10">
    <location>
        <begin position="97"/>
        <end position="115"/>
    </location>
</feature>
<dbReference type="GO" id="GO:0005886">
    <property type="term" value="C:plasma membrane"/>
    <property type="evidence" value="ECO:0007669"/>
    <property type="project" value="UniProtKB-SubCell"/>
</dbReference>
<dbReference type="Gene3D" id="1.20.1560.10">
    <property type="entry name" value="ABC transporter type 1, transmembrane domain"/>
    <property type="match status" value="2"/>
</dbReference>
<dbReference type="Pfam" id="PF00294">
    <property type="entry name" value="PfkB"/>
    <property type="match status" value="1"/>
</dbReference>
<dbReference type="SUPFAM" id="SSF52540">
    <property type="entry name" value="P-loop containing nucleoside triphosphate hydrolases"/>
    <property type="match status" value="2"/>
</dbReference>
<keyword evidence="7 10" id="KW-1133">Transmembrane helix</keyword>
<feature type="transmembrane region" description="Helical" evidence="10">
    <location>
        <begin position="312"/>
        <end position="333"/>
    </location>
</feature>
<dbReference type="EMBL" id="CP019481">
    <property type="protein sequence ID" value="UQC91392.1"/>
    <property type="molecule type" value="Genomic_DNA"/>
</dbReference>
<feature type="region of interest" description="Disordered" evidence="9">
    <location>
        <begin position="573"/>
        <end position="607"/>
    </location>
</feature>
<dbReference type="InterPro" id="IPR036640">
    <property type="entry name" value="ABC1_TM_sf"/>
</dbReference>
<dbReference type="InterPro" id="IPR003439">
    <property type="entry name" value="ABC_transporter-like_ATP-bd"/>
</dbReference>
<feature type="domain" description="ABC transporter" evidence="11">
    <location>
        <begin position="1215"/>
        <end position="1474"/>
    </location>
</feature>
<dbReference type="PROSITE" id="PS50929">
    <property type="entry name" value="ABC_TM1F"/>
    <property type="match status" value="2"/>
</dbReference>
<feature type="transmembrane region" description="Helical" evidence="10">
    <location>
        <begin position="408"/>
        <end position="427"/>
    </location>
</feature>
<dbReference type="CDD" id="cd03250">
    <property type="entry name" value="ABCC_MRP_domain1"/>
    <property type="match status" value="1"/>
</dbReference>
<feature type="transmembrane region" description="Helical" evidence="10">
    <location>
        <begin position="1113"/>
        <end position="1139"/>
    </location>
</feature>
<dbReference type="Pfam" id="PF24357">
    <property type="entry name" value="TMD0_ABC"/>
    <property type="match status" value="1"/>
</dbReference>
<evidence type="ECO:0000256" key="2">
    <source>
        <dbReference type="ARBA" id="ARBA00022448"/>
    </source>
</evidence>
<evidence type="ECO:0000256" key="3">
    <source>
        <dbReference type="ARBA" id="ARBA00022475"/>
    </source>
</evidence>
<feature type="transmembrane region" description="Helical" evidence="10">
    <location>
        <begin position="897"/>
        <end position="915"/>
    </location>
</feature>
<dbReference type="Pfam" id="PF00664">
    <property type="entry name" value="ABC_membrane"/>
    <property type="match status" value="1"/>
</dbReference>
<dbReference type="PANTHER" id="PTHR24223">
    <property type="entry name" value="ATP-BINDING CASSETTE SUB-FAMILY C"/>
    <property type="match status" value="1"/>
</dbReference>
<dbReference type="InterPro" id="IPR050173">
    <property type="entry name" value="ABC_transporter_C-like"/>
</dbReference>
<evidence type="ECO:0000259" key="11">
    <source>
        <dbReference type="PROSITE" id="PS50893"/>
    </source>
</evidence>
<dbReference type="InterPro" id="IPR044726">
    <property type="entry name" value="ABCC_6TM_D2"/>
</dbReference>
<feature type="compositionally biased region" description="Basic and acidic residues" evidence="9">
    <location>
        <begin position="578"/>
        <end position="589"/>
    </location>
</feature>
<evidence type="ECO:0000313" key="14">
    <source>
        <dbReference type="Proteomes" id="UP000830671"/>
    </source>
</evidence>
<accession>A0A9Q8T924</accession>
<feature type="transmembrane region" description="Helical" evidence="10">
    <location>
        <begin position="935"/>
        <end position="963"/>
    </location>
</feature>
<feature type="domain" description="ABC transporter" evidence="11">
    <location>
        <begin position="612"/>
        <end position="841"/>
    </location>
</feature>
<feature type="transmembrane region" description="Helical" evidence="10">
    <location>
        <begin position="159"/>
        <end position="177"/>
    </location>
</feature>
<proteinExistence type="predicted"/>
<evidence type="ECO:0000256" key="4">
    <source>
        <dbReference type="ARBA" id="ARBA00022692"/>
    </source>
</evidence>
<feature type="transmembrane region" description="Helical" evidence="10">
    <location>
        <begin position="127"/>
        <end position="147"/>
    </location>
</feature>
<dbReference type="InterPro" id="IPR029056">
    <property type="entry name" value="Ribokinase-like"/>
</dbReference>
<dbReference type="InterPro" id="IPR011611">
    <property type="entry name" value="PfkB_dom"/>
</dbReference>
<dbReference type="InterPro" id="IPR044746">
    <property type="entry name" value="ABCC_6TM_D1"/>
</dbReference>
<sequence length="1855" mass="205933">MSSRCLNDDSLGPSVQGCRGDFDFTLRFERIFLAIIPAAVFIALSLPRVAYLARKPRIVGAKTFQTVKLAIITVFATLQFAILILQTTSSGSRIDGFAASASALGFLAALFMVGLSYAEHSRAPRPSLLLTGYVFLQILFDIAQTRTSWLVARTFSTQLFARLFTASLVIKLAILIIEAQRKSRWIRWTAEEHSPEETSGLFSLGVYWWLNRLFLHGYRNVLKIGDLYALDRGMIAETMQISLAQELEKGKNRGKNHGLAKDLAKALAVPLLLPVAPRIALIGFSFSQPFFIQTLLEYLQDDNASNNMSYGLIGAAVLIYTGIAVSTALYYYFQQRALYMSRGCLSAIIYKKTTEAALTDTGDAAAVTLMSTDTERIVRGFYSLHEIWANVIEIALGCWLLQGQLGTAFVAPLIVILVCTGVTAAVAKFTGERQSRWMAQIQKRVGLTANVISNMKYLRISGITQPVAEFVQRMRVEEMRIGNQFRWLIIVTALAALAPSMLSPAITFVFAQERLDTTTIFTSFSFLVLLNSPLGQLFQSVPTIIAAFTCLNRIQKYIEGESRIDFRQSAHPSAFQERSSEESPFRDNSDDISLETVPDRKDSEFGSSRPAISLVDGSFGWTADKMVLQNITASIPAAQLTLVVGPVASGKSTLCKVLLGEVPFNTGLVSVPSRNAAIGYCEQNPFLSNGSIKDNIVGWSTFNQARYDEIIDACMLQTDLLLLPYGDDTKIGSNGIMLSGGQKQRVSLARALYLNSDLLIFDDILSGLDNDTASEVFRRVFGLDGIIRRRKSTAVLCTHAIKYLPLADHIIALGTDGTLAEEGTFADLMRDKKYVASLGVKATDSDTDSDFGSETSNKPTTGQPPKAKRAPAVADEMMEKSRQTGDVRVYAHYFRSLSLTSTVIFVLFSASYSVWNQFPTIWMKYWAEDTLHKSSGYYVGLFGLFKALQLVSLMVAGVALIIYMTTSSGTILHQQALKTVIHAPLTFFTTTDSGVITNLFSQDMTLIDNELPMALLNAVLAGFESIGMGAVVAVASPYMAVSYPLLIAFCWIIQKFYLRTSRQLRLLDLESKSPLYTHFLDTIKGVATIRAFGWAHKDIAHNQHMLDTSQRPAYLLAMIQQWLVVTMQLMVAGLAVVLVTLATQLRANSGFTGASLVTLMSWGETLSSLVRFYTQLETSIGAVSRIKTFSEKVSPEDLEGEDIEPPEEWPETGRIEIHGVSASYNNEQQATSDGATTPPHLALKDLNFSIQPGQKVALCGRTGSGKSSLILLLLRLLDPVSSSPKNIEMDGIPFHRIDRSTLRRRIISVPQDAVFLPDGSTIKANIDPFNAATDAECFSVLRAVQLGTFVEERGGLRESMSADSLSAGQKQLFSLGRAILRRRVKDAKFKRRGGGILLLDEVSSSVDHATDRLMQEIIKEEFRTYTIVMVSHRLDMVMDFFDAVIVMDQGRVMETGSPKELVETEGSRFGDNINTGGDRCGTRGQAKNEHLLFSILPQFRSKHSGANILCLPVQILPTSHIDEWASSVHFLTFIILSLRIDSTLGDDFQLNIRVDPEKPEFHHEIVEGSSAITAIAAHRSCYTKELVNALRTDNRRNLLTKIDVHVQGGVGRDHYGHMVKSLLGTMGPNTDSIKECYFKRTNVNIHLIRPNGEERIRLNPAETLATSTQWMENFSFIPESVDKRVHKVFIPGAVVISTEFEEKVFDYILKTAARERMKVCLGKVPSYGITEDQLKLINYLVVTEEELQIFPQCSQLEKMFERGVELVGLGVEHVIITKGHTKATYFWKGGSSAYLCDFKENHRKGNYNAIERRQGTHSRRHSQRVLLSIELETKGLWIQIFWDIIPWSEEIEAFS</sequence>
<evidence type="ECO:0000256" key="1">
    <source>
        <dbReference type="ARBA" id="ARBA00004651"/>
    </source>
</evidence>
<dbReference type="InterPro" id="IPR011527">
    <property type="entry name" value="ABC1_TM_dom"/>
</dbReference>
<dbReference type="FunFam" id="1.20.1560.10:FF:000066">
    <property type="entry name" value="ABC multidrug transporter (Eurofung)"/>
    <property type="match status" value="1"/>
</dbReference>
<feature type="transmembrane region" description="Helical" evidence="10">
    <location>
        <begin position="271"/>
        <end position="292"/>
    </location>
</feature>
<dbReference type="Pfam" id="PF00005">
    <property type="entry name" value="ABC_tran"/>
    <property type="match status" value="2"/>
</dbReference>
<gene>
    <name evidence="13" type="ORF">CLUP02_16927</name>
</gene>
<comment type="subcellular location">
    <subcellularLocation>
        <location evidence="1">Cell membrane</location>
        <topology evidence="1">Multi-pass membrane protein</topology>
    </subcellularLocation>
</comment>
<keyword evidence="4 10" id="KW-0812">Transmembrane</keyword>
<dbReference type="PANTHER" id="PTHR24223:SF345">
    <property type="entry name" value="ABC MULTIDRUG TRANSPORTER (EUROFUNG)"/>
    <property type="match status" value="1"/>
</dbReference>
<feature type="transmembrane region" description="Helical" evidence="10">
    <location>
        <begin position="523"/>
        <end position="548"/>
    </location>
</feature>
<evidence type="ECO:0000256" key="10">
    <source>
        <dbReference type="SAM" id="Phobius"/>
    </source>
</evidence>
<dbReference type="PROSITE" id="PS00211">
    <property type="entry name" value="ABC_TRANSPORTER_1"/>
    <property type="match status" value="2"/>
</dbReference>
<dbReference type="SMART" id="SM00382">
    <property type="entry name" value="AAA"/>
    <property type="match status" value="2"/>
</dbReference>
<keyword evidence="6" id="KW-0067">ATP-binding</keyword>
<dbReference type="InterPro" id="IPR056227">
    <property type="entry name" value="TMD0_ABC"/>
</dbReference>
<keyword evidence="3" id="KW-1003">Cell membrane</keyword>
<evidence type="ECO:0000313" key="13">
    <source>
        <dbReference type="EMBL" id="UQC91392.1"/>
    </source>
</evidence>
<feature type="compositionally biased region" description="Polar residues" evidence="9">
    <location>
        <begin position="852"/>
        <end position="863"/>
    </location>
</feature>
<protein>
    <submittedName>
        <fullName evidence="13">ABC transporter</fullName>
    </submittedName>
</protein>
<dbReference type="SUPFAM" id="SSF90123">
    <property type="entry name" value="ABC transporter transmembrane region"/>
    <property type="match status" value="2"/>
</dbReference>
<dbReference type="InterPro" id="IPR003593">
    <property type="entry name" value="AAA+_ATPase"/>
</dbReference>
<dbReference type="InterPro" id="IPR027417">
    <property type="entry name" value="P-loop_NTPase"/>
</dbReference>
<evidence type="ECO:0000256" key="9">
    <source>
        <dbReference type="SAM" id="MobiDB-lite"/>
    </source>
</evidence>
<keyword evidence="5" id="KW-0547">Nucleotide-binding</keyword>
<dbReference type="PROSITE" id="PS50893">
    <property type="entry name" value="ABC_TRANSPORTER_2"/>
    <property type="match status" value="2"/>
</dbReference>